<gene>
    <name evidence="14" type="ORF">BE18_32420</name>
</gene>
<comment type="similarity">
    <text evidence="2">Belongs to the fatty acid desaturase type 2 family.</text>
</comment>
<dbReference type="EMBL" id="JEMC01002166">
    <property type="protein sequence ID" value="KYF90152.1"/>
    <property type="molecule type" value="Genomic_DNA"/>
</dbReference>
<evidence type="ECO:0000313" key="15">
    <source>
        <dbReference type="Proteomes" id="UP000075515"/>
    </source>
</evidence>
<protein>
    <submittedName>
        <fullName evidence="14">Stearoyl-CoA desaturase</fullName>
    </submittedName>
</protein>
<evidence type="ECO:0000256" key="5">
    <source>
        <dbReference type="ARBA" id="ARBA00022832"/>
    </source>
</evidence>
<dbReference type="Pfam" id="PF00487">
    <property type="entry name" value="FA_desaturase"/>
    <property type="match status" value="1"/>
</dbReference>
<keyword evidence="3" id="KW-0444">Lipid biosynthesis</keyword>
<evidence type="ECO:0000256" key="3">
    <source>
        <dbReference type="ARBA" id="ARBA00022516"/>
    </source>
</evidence>
<dbReference type="InterPro" id="IPR015876">
    <property type="entry name" value="Acyl-CoA_DS"/>
</dbReference>
<accession>A0A150S9J2</accession>
<organism evidence="14 15">
    <name type="scientific">Sorangium cellulosum</name>
    <name type="common">Polyangium cellulosum</name>
    <dbReference type="NCBI Taxonomy" id="56"/>
    <lineage>
        <taxon>Bacteria</taxon>
        <taxon>Pseudomonadati</taxon>
        <taxon>Myxococcota</taxon>
        <taxon>Polyangia</taxon>
        <taxon>Polyangiales</taxon>
        <taxon>Polyangiaceae</taxon>
        <taxon>Sorangium</taxon>
    </lineage>
</organism>
<evidence type="ECO:0000256" key="1">
    <source>
        <dbReference type="ARBA" id="ARBA00004141"/>
    </source>
</evidence>
<keyword evidence="4 12" id="KW-0812">Transmembrane</keyword>
<name>A0A150S9J2_SORCE</name>
<reference evidence="14 15" key="1">
    <citation type="submission" date="2014-02" db="EMBL/GenBank/DDBJ databases">
        <title>The small core and large imbalanced accessory genome model reveals a collaborative survival strategy of Sorangium cellulosum strains in nature.</title>
        <authorList>
            <person name="Han K."/>
            <person name="Peng R."/>
            <person name="Blom J."/>
            <person name="Li Y.-Z."/>
        </authorList>
    </citation>
    <scope>NUCLEOTIDE SEQUENCE [LARGE SCALE GENOMIC DNA]</scope>
    <source>
        <strain evidence="14 15">So0149</strain>
    </source>
</reference>
<feature type="transmembrane region" description="Helical" evidence="12">
    <location>
        <begin position="176"/>
        <end position="192"/>
    </location>
</feature>
<feature type="domain" description="Fatty acid desaturase" evidence="13">
    <location>
        <begin position="59"/>
        <end position="257"/>
    </location>
</feature>
<evidence type="ECO:0000256" key="11">
    <source>
        <dbReference type="ARBA" id="ARBA00023160"/>
    </source>
</evidence>
<keyword evidence="6 12" id="KW-1133">Transmembrane helix</keyword>
<dbReference type="PANTHER" id="PTHR11351:SF31">
    <property type="entry name" value="DESATURASE 1, ISOFORM A-RELATED"/>
    <property type="match status" value="1"/>
</dbReference>
<evidence type="ECO:0000256" key="7">
    <source>
        <dbReference type="ARBA" id="ARBA00023002"/>
    </source>
</evidence>
<dbReference type="AlphaFoldDB" id="A0A150S9J2"/>
<evidence type="ECO:0000256" key="12">
    <source>
        <dbReference type="SAM" id="Phobius"/>
    </source>
</evidence>
<evidence type="ECO:0000256" key="9">
    <source>
        <dbReference type="ARBA" id="ARBA00023098"/>
    </source>
</evidence>
<keyword evidence="11" id="KW-0275">Fatty acid biosynthesis</keyword>
<proteinExistence type="inferred from homology"/>
<dbReference type="PANTHER" id="PTHR11351">
    <property type="entry name" value="ACYL-COA DESATURASE"/>
    <property type="match status" value="1"/>
</dbReference>
<comment type="subcellular location">
    <subcellularLocation>
        <location evidence="1">Membrane</location>
        <topology evidence="1">Multi-pass membrane protein</topology>
    </subcellularLocation>
</comment>
<evidence type="ECO:0000256" key="10">
    <source>
        <dbReference type="ARBA" id="ARBA00023136"/>
    </source>
</evidence>
<dbReference type="CDD" id="cd03505">
    <property type="entry name" value="Delta9-FADS-like"/>
    <property type="match status" value="1"/>
</dbReference>
<evidence type="ECO:0000313" key="14">
    <source>
        <dbReference type="EMBL" id="KYF90152.1"/>
    </source>
</evidence>
<keyword evidence="10 12" id="KW-0472">Membrane</keyword>
<keyword evidence="5" id="KW-0276">Fatty acid metabolism</keyword>
<dbReference type="GO" id="GO:0016717">
    <property type="term" value="F:oxidoreductase activity, acting on paired donors, with oxidation of a pair of donors resulting in the reduction of molecular oxygen to two molecules of water"/>
    <property type="evidence" value="ECO:0007669"/>
    <property type="project" value="InterPro"/>
</dbReference>
<dbReference type="GO" id="GO:0006633">
    <property type="term" value="P:fatty acid biosynthetic process"/>
    <property type="evidence" value="ECO:0007669"/>
    <property type="project" value="UniProtKB-KW"/>
</dbReference>
<evidence type="ECO:0000256" key="6">
    <source>
        <dbReference type="ARBA" id="ARBA00022989"/>
    </source>
</evidence>
<evidence type="ECO:0000256" key="2">
    <source>
        <dbReference type="ARBA" id="ARBA00008749"/>
    </source>
</evidence>
<dbReference type="InterPro" id="IPR005804">
    <property type="entry name" value="FA_desaturase_dom"/>
</dbReference>
<dbReference type="GO" id="GO:0016020">
    <property type="term" value="C:membrane"/>
    <property type="evidence" value="ECO:0007669"/>
    <property type="project" value="UniProtKB-SubCell"/>
</dbReference>
<feature type="transmembrane region" description="Helical" evidence="12">
    <location>
        <begin position="37"/>
        <end position="56"/>
    </location>
</feature>
<comment type="caution">
    <text evidence="14">The sequence shown here is derived from an EMBL/GenBank/DDBJ whole genome shotgun (WGS) entry which is preliminary data.</text>
</comment>
<keyword evidence="9" id="KW-0443">Lipid metabolism</keyword>
<keyword evidence="7" id="KW-0560">Oxidoreductase</keyword>
<sequence>MTGVLDAPCTLETITQAPASSPTRVVVPKPGPSFGQLFNVLGIVAIHAGTVVAIVRGATWKLAALAAATYFVRMFAITAVYHRYFSHRSYKTSRGLQFLLALLGTTATQKGPLWWGGTHRVHHKYSDTERDVHSPLRRGFWYAHIGWWLGREHEELDLKRIPDYAGFPELRWLDRYHVVGPLGMIALLFALGGYDAFLWGYVVSTCALMHGTFTINSLAHVFGSRRYATTDTSRNNFWLALVTLGEGWHNNHHHYMSSANQGFFWWEIDVSFYILRGMEKLGLIWDLRTAPAHVLQRNLIKEVGERSPLLAPQAAPVEPLDAPPLGRPSLGDV</sequence>
<feature type="transmembrane region" description="Helical" evidence="12">
    <location>
        <begin position="62"/>
        <end position="81"/>
    </location>
</feature>
<evidence type="ECO:0000256" key="4">
    <source>
        <dbReference type="ARBA" id="ARBA00022692"/>
    </source>
</evidence>
<evidence type="ECO:0000256" key="8">
    <source>
        <dbReference type="ARBA" id="ARBA00023004"/>
    </source>
</evidence>
<keyword evidence="8" id="KW-0408">Iron</keyword>
<evidence type="ECO:0000259" key="13">
    <source>
        <dbReference type="Pfam" id="PF00487"/>
    </source>
</evidence>
<dbReference type="Proteomes" id="UP000075515">
    <property type="component" value="Unassembled WGS sequence"/>
</dbReference>